<dbReference type="Pfam" id="PF02645">
    <property type="entry name" value="DegV"/>
    <property type="match status" value="1"/>
</dbReference>
<keyword evidence="1" id="KW-0446">Lipid-binding</keyword>
<comment type="caution">
    <text evidence="2">The sequence shown here is derived from an EMBL/GenBank/DDBJ whole genome shotgun (WGS) entry which is preliminary data.</text>
</comment>
<dbReference type="EMBL" id="RJJQ01000017">
    <property type="protein sequence ID" value="RNI20311.1"/>
    <property type="molecule type" value="Genomic_DNA"/>
</dbReference>
<dbReference type="AlphaFoldDB" id="A0A3M9M403"/>
<dbReference type="Proteomes" id="UP000271678">
    <property type="component" value="Unassembled WGS sequence"/>
</dbReference>
<dbReference type="InterPro" id="IPR003797">
    <property type="entry name" value="DegV"/>
</dbReference>
<dbReference type="InterPro" id="IPR043168">
    <property type="entry name" value="DegV_C"/>
</dbReference>
<dbReference type="PROSITE" id="PS51482">
    <property type="entry name" value="DEGV"/>
    <property type="match status" value="1"/>
</dbReference>
<proteinExistence type="predicted"/>
<dbReference type="Gene3D" id="3.30.1180.10">
    <property type="match status" value="1"/>
</dbReference>
<dbReference type="PANTHER" id="PTHR33434:SF2">
    <property type="entry name" value="FATTY ACID-BINDING PROTEIN TM_1468"/>
    <property type="match status" value="1"/>
</dbReference>
<dbReference type="InterPro" id="IPR050270">
    <property type="entry name" value="DegV_domain_contain"/>
</dbReference>
<dbReference type="NCBIfam" id="TIGR00762">
    <property type="entry name" value="DegV"/>
    <property type="match status" value="1"/>
</dbReference>
<evidence type="ECO:0000256" key="1">
    <source>
        <dbReference type="ARBA" id="ARBA00023121"/>
    </source>
</evidence>
<evidence type="ECO:0000313" key="2">
    <source>
        <dbReference type="EMBL" id="RNI20311.1"/>
    </source>
</evidence>
<organism evidence="2 3">
    <name type="scientific">Flexivirga caeni</name>
    <dbReference type="NCBI Taxonomy" id="2294115"/>
    <lineage>
        <taxon>Bacteria</taxon>
        <taxon>Bacillati</taxon>
        <taxon>Actinomycetota</taxon>
        <taxon>Actinomycetes</taxon>
        <taxon>Micrococcales</taxon>
        <taxon>Dermacoccaceae</taxon>
        <taxon>Flexivirga</taxon>
    </lineage>
</organism>
<reference evidence="2 3" key="1">
    <citation type="submission" date="2018-11" db="EMBL/GenBank/DDBJ databases">
        <title>Draft genome of Simplicispira Flexivirga sp. BO-16.</title>
        <authorList>
            <person name="Im W.T."/>
        </authorList>
    </citation>
    <scope>NUCLEOTIDE SEQUENCE [LARGE SCALE GENOMIC DNA]</scope>
    <source>
        <strain evidence="2 3">BO-16</strain>
    </source>
</reference>
<dbReference type="SUPFAM" id="SSF82549">
    <property type="entry name" value="DAK1/DegV-like"/>
    <property type="match status" value="1"/>
</dbReference>
<dbReference type="OrthoDB" id="9760324at2"/>
<dbReference type="Gene3D" id="3.40.50.10170">
    <property type="match status" value="1"/>
</dbReference>
<gene>
    <name evidence="2" type="ORF">EFY87_15295</name>
</gene>
<evidence type="ECO:0000313" key="3">
    <source>
        <dbReference type="Proteomes" id="UP000271678"/>
    </source>
</evidence>
<dbReference type="GO" id="GO:0008289">
    <property type="term" value="F:lipid binding"/>
    <property type="evidence" value="ECO:0007669"/>
    <property type="project" value="UniProtKB-KW"/>
</dbReference>
<sequence length="298" mass="30772">MSVAVVTDSTAYLPPEVAAAHGVSVVPMRLAVGGVSYDEGRGITADEVAQALRDFVPVTTSRPSPAVFADLYAALAEAGYDAIVSVHISSSMSATMSSAQLAARDAPIPVEVIDSETIGMAMGFGVIAAAETAAAGGDTEQVADAARRHTGASTTVFYVDTLEHLRRGGRIGRASALMGSALAIKPLLTVRDGHIEPLERVRTTGKALARLAQLAVGTVEAMGAEDELDGVDIAVHHLDSRERAERLIEQLAEQIPEARRILLVELGAAVGAHVGPGTLAVAIAPRFGGRIRVVGASD</sequence>
<keyword evidence="3" id="KW-1185">Reference proteome</keyword>
<dbReference type="PANTHER" id="PTHR33434">
    <property type="entry name" value="DEGV DOMAIN-CONTAINING PROTEIN DR_1986-RELATED"/>
    <property type="match status" value="1"/>
</dbReference>
<protein>
    <submittedName>
        <fullName evidence="2">DegV family protein</fullName>
    </submittedName>
</protein>
<accession>A0A3M9M403</accession>
<name>A0A3M9M403_9MICO</name>